<dbReference type="PANTHER" id="PTHR24366:SF170">
    <property type="entry name" value="RE50361P"/>
    <property type="match status" value="1"/>
</dbReference>
<accession>A0A6P4YZB7</accession>
<dbReference type="GeneID" id="109477745"/>
<dbReference type="RefSeq" id="XP_019634650.1">
    <property type="nucleotide sequence ID" value="XM_019779091.1"/>
</dbReference>
<feature type="chain" id="PRO_5027966386" evidence="5">
    <location>
        <begin position="27"/>
        <end position="897"/>
    </location>
</feature>
<dbReference type="InterPro" id="IPR001611">
    <property type="entry name" value="Leu-rich_rpt"/>
</dbReference>
<dbReference type="SMART" id="SM00369">
    <property type="entry name" value="LRR_TYP"/>
    <property type="match status" value="5"/>
</dbReference>
<name>A0A6P4YZB7_BRABE</name>
<evidence type="ECO:0000313" key="7">
    <source>
        <dbReference type="RefSeq" id="XP_019634650.1"/>
    </source>
</evidence>
<organism evidence="6 7">
    <name type="scientific">Branchiostoma belcheri</name>
    <name type="common">Amphioxus</name>
    <dbReference type="NCBI Taxonomy" id="7741"/>
    <lineage>
        <taxon>Eukaryota</taxon>
        <taxon>Metazoa</taxon>
        <taxon>Chordata</taxon>
        <taxon>Cephalochordata</taxon>
        <taxon>Leptocardii</taxon>
        <taxon>Amphioxiformes</taxon>
        <taxon>Branchiostomatidae</taxon>
        <taxon>Branchiostoma</taxon>
    </lineage>
</organism>
<dbReference type="KEGG" id="bbel:109477745"/>
<evidence type="ECO:0000256" key="3">
    <source>
        <dbReference type="SAM" id="MobiDB-lite"/>
    </source>
</evidence>
<evidence type="ECO:0000256" key="1">
    <source>
        <dbReference type="ARBA" id="ARBA00022614"/>
    </source>
</evidence>
<evidence type="ECO:0000256" key="5">
    <source>
        <dbReference type="SAM" id="SignalP"/>
    </source>
</evidence>
<evidence type="ECO:0000313" key="6">
    <source>
        <dbReference type="Proteomes" id="UP000515135"/>
    </source>
</evidence>
<keyword evidence="5" id="KW-0732">Signal</keyword>
<dbReference type="Gene3D" id="3.80.10.10">
    <property type="entry name" value="Ribonuclease Inhibitor"/>
    <property type="match status" value="1"/>
</dbReference>
<dbReference type="PANTHER" id="PTHR24366">
    <property type="entry name" value="IG(IMMUNOGLOBULIN) AND LRR(LEUCINE RICH REPEAT) DOMAINS"/>
    <property type="match status" value="1"/>
</dbReference>
<dbReference type="SUPFAM" id="SSF52058">
    <property type="entry name" value="L domain-like"/>
    <property type="match status" value="1"/>
</dbReference>
<keyword evidence="4" id="KW-0472">Membrane</keyword>
<dbReference type="Pfam" id="PF13855">
    <property type="entry name" value="LRR_8"/>
    <property type="match status" value="1"/>
</dbReference>
<protein>
    <submittedName>
        <fullName evidence="7">Uncharacterized protein LOC109477745</fullName>
    </submittedName>
</protein>
<feature type="transmembrane region" description="Helical" evidence="4">
    <location>
        <begin position="534"/>
        <end position="556"/>
    </location>
</feature>
<dbReference type="InterPro" id="IPR003591">
    <property type="entry name" value="Leu-rich_rpt_typical-subtyp"/>
</dbReference>
<keyword evidence="4" id="KW-1133">Transmembrane helix</keyword>
<dbReference type="OrthoDB" id="10444708at2759"/>
<dbReference type="PROSITE" id="PS51450">
    <property type="entry name" value="LRR"/>
    <property type="match status" value="1"/>
</dbReference>
<keyword evidence="2" id="KW-0677">Repeat</keyword>
<proteinExistence type="predicted"/>
<reference evidence="7" key="1">
    <citation type="submission" date="2025-08" db="UniProtKB">
        <authorList>
            <consortium name="RefSeq"/>
        </authorList>
    </citation>
    <scope>IDENTIFICATION</scope>
    <source>
        <tissue evidence="7">Gonad</tissue>
    </source>
</reference>
<dbReference type="Proteomes" id="UP000515135">
    <property type="component" value="Unplaced"/>
</dbReference>
<keyword evidence="4" id="KW-0812">Transmembrane</keyword>
<feature type="region of interest" description="Disordered" evidence="3">
    <location>
        <begin position="744"/>
        <end position="763"/>
    </location>
</feature>
<gene>
    <name evidence="7" type="primary">LOC109477745</name>
</gene>
<keyword evidence="1" id="KW-0433">Leucine-rich repeat</keyword>
<dbReference type="InterPro" id="IPR032675">
    <property type="entry name" value="LRR_dom_sf"/>
</dbReference>
<evidence type="ECO:0000256" key="4">
    <source>
        <dbReference type="SAM" id="Phobius"/>
    </source>
</evidence>
<sequence length="897" mass="100303">MALTKRNIAGIVLFCLALLSADKAMADRVCFPGGCEAVVWPGCVPYKVAIRHEDGSGTCIQCEGERPAVDFLNQSTSCWLDLHVYPAVALRGYTFGALSITKLPRLPAYPDVTTLVLVHDKITQMEENSLSVFSNLHTLVLDFNELTYLKQGWFIGLGGLAYLSLSNNKLEQIDHGCFKHMTKISWLNLENNHLHTIDRAWFDLLPSLNTLFLEGNKIHNIPPNTFENLYALSEIHLTRNSLYCLDFNVTRQGSRVQDVFSAGGDRLMTVHDEKPQKTKWDFYLDSSSQLNEYSMYFETPNFGFCFSNVDSFSNDVILMWDFRSVITASPTGTESPGLASLMDCHTESMDYSSVQKLDSSDSPFVAIATDDIPSERTLNYPDMCRHAWENNVGVTVALGSSASMQVVSLGVGSTTDTAIAITFIKTHNTETGVKEEILNTRSDTSDTYNITCILISKYGESPLFSNISSVTRKIHKTCPTVDRSVDTDQTSTTTLTTEDYRYHTPRNQTSTTFMHMTTHMQVTTPKRRTSAQGFSIPAVVSVVVVVFLIVFVGSLLKMYQLKLRNDDRDAQVRTHTGLVGLARFPHVLDNIQYDGNPDHVAAAQRPLPALPPPYWEIRHKAAALPHLYTEIPDHIAAAQRPLPTLPLTPTDNTIPTVSRSTGYNKFNTLPLTHHSDRDSHDRAELHRSLPSLHHSLGAPDCDSDSPDDDTVRFYAAAAEPPPLLTATRAQGNPSLRTYQDSSVGIFTAEPPPLPTATRTQGNPRTYQESSIGIFHNHQFGASRRHVLYNAHGLPRYNSVTPYGAIDIYCPEGMLGEGALSGVTWRRSLPVRPYVNWSRQISRENPEEEGCPEIFIPPKTYWPWEITGEVTRNTPRRASFPLILPNTYWPWEIPREEP</sequence>
<evidence type="ECO:0000256" key="2">
    <source>
        <dbReference type="ARBA" id="ARBA00022737"/>
    </source>
</evidence>
<keyword evidence="6" id="KW-1185">Reference proteome</keyword>
<dbReference type="AlphaFoldDB" id="A0A6P4YZB7"/>
<feature type="signal peptide" evidence="5">
    <location>
        <begin position="1"/>
        <end position="26"/>
    </location>
</feature>